<evidence type="ECO:0000313" key="3">
    <source>
        <dbReference type="Proteomes" id="UP000050794"/>
    </source>
</evidence>
<gene>
    <name evidence="2" type="ORF">TCNE_LOCUS4315</name>
</gene>
<feature type="transmembrane region" description="Helical" evidence="1">
    <location>
        <begin position="6"/>
        <end position="26"/>
    </location>
</feature>
<keyword evidence="3" id="KW-1185">Reference proteome</keyword>
<evidence type="ECO:0000313" key="4">
    <source>
        <dbReference type="WBParaSite" id="TCNE_0000431401-mRNA-1"/>
    </source>
</evidence>
<protein>
    <submittedName>
        <fullName evidence="4">Secreted protein</fullName>
    </submittedName>
</protein>
<organism evidence="3 4">
    <name type="scientific">Toxocara canis</name>
    <name type="common">Canine roundworm</name>
    <dbReference type="NCBI Taxonomy" id="6265"/>
    <lineage>
        <taxon>Eukaryota</taxon>
        <taxon>Metazoa</taxon>
        <taxon>Ecdysozoa</taxon>
        <taxon>Nematoda</taxon>
        <taxon>Chromadorea</taxon>
        <taxon>Rhabditida</taxon>
        <taxon>Spirurina</taxon>
        <taxon>Ascaridomorpha</taxon>
        <taxon>Ascaridoidea</taxon>
        <taxon>Toxocaridae</taxon>
        <taxon>Toxocara</taxon>
    </lineage>
</organism>
<keyword evidence="1" id="KW-0812">Transmembrane</keyword>
<dbReference type="EMBL" id="UYWY01007035">
    <property type="protein sequence ID" value="VDM30032.1"/>
    <property type="molecule type" value="Genomic_DNA"/>
</dbReference>
<name>A0A183U744_TOXCA</name>
<keyword evidence="1" id="KW-1133">Transmembrane helix</keyword>
<proteinExistence type="predicted"/>
<dbReference type="WBParaSite" id="TCNE_0000431401-mRNA-1">
    <property type="protein sequence ID" value="TCNE_0000431401-mRNA-1"/>
    <property type="gene ID" value="TCNE_0000431401"/>
</dbReference>
<accession>A0A183U744</accession>
<keyword evidence="1" id="KW-0472">Membrane</keyword>
<evidence type="ECO:0000313" key="2">
    <source>
        <dbReference type="EMBL" id="VDM30032.1"/>
    </source>
</evidence>
<dbReference type="Proteomes" id="UP000050794">
    <property type="component" value="Unassembled WGS sequence"/>
</dbReference>
<dbReference type="AlphaFoldDB" id="A0A183U744"/>
<evidence type="ECO:0000256" key="1">
    <source>
        <dbReference type="SAM" id="Phobius"/>
    </source>
</evidence>
<reference evidence="2 3" key="2">
    <citation type="submission" date="2018-11" db="EMBL/GenBank/DDBJ databases">
        <authorList>
            <consortium name="Pathogen Informatics"/>
        </authorList>
    </citation>
    <scope>NUCLEOTIDE SEQUENCE [LARGE SCALE GENOMIC DNA]</scope>
</reference>
<sequence length="118" mass="13086">MSATVYVILGVGAGLIVLTLLVAFLVKRHRAHKEKDKEAATGTTATMDPSQQLSGISTIIRDFMVGDSLCFVMRHSIRSVYAQCERISTEDSCILGEPSHAYKLYVTRQTLRREQAIL</sequence>
<reference evidence="4" key="1">
    <citation type="submission" date="2016-06" db="UniProtKB">
        <authorList>
            <consortium name="WormBaseParasite"/>
        </authorList>
    </citation>
    <scope>IDENTIFICATION</scope>
</reference>